<dbReference type="RefSeq" id="WP_191750886.1">
    <property type="nucleotide sequence ID" value="NZ_JACSQZ010000062.1"/>
</dbReference>
<dbReference type="Pfam" id="PF13439">
    <property type="entry name" value="Glyco_transf_4"/>
    <property type="match status" value="1"/>
</dbReference>
<dbReference type="PANTHER" id="PTHR45947">
    <property type="entry name" value="SULFOQUINOVOSYL TRANSFERASE SQD2"/>
    <property type="match status" value="1"/>
</dbReference>
<keyword evidence="4" id="KW-1185">Reference proteome</keyword>
<dbReference type="InterPro" id="IPR001296">
    <property type="entry name" value="Glyco_trans_1"/>
</dbReference>
<feature type="domain" description="Glycosyl transferase family 1" evidence="1">
    <location>
        <begin position="201"/>
        <end position="351"/>
    </location>
</feature>
<protein>
    <submittedName>
        <fullName evidence="3">Glycosyltransferase</fullName>
    </submittedName>
</protein>
<evidence type="ECO:0000313" key="3">
    <source>
        <dbReference type="EMBL" id="MBD7916138.1"/>
    </source>
</evidence>
<feature type="domain" description="Glycosyltransferase subfamily 4-like N-terminal" evidence="2">
    <location>
        <begin position="72"/>
        <end position="197"/>
    </location>
</feature>
<name>A0ABR8Q6U2_9CLOT</name>
<evidence type="ECO:0000313" key="4">
    <source>
        <dbReference type="Proteomes" id="UP000640335"/>
    </source>
</evidence>
<dbReference type="Proteomes" id="UP000640335">
    <property type="component" value="Unassembled WGS sequence"/>
</dbReference>
<dbReference type="EMBL" id="JACSQZ010000062">
    <property type="protein sequence ID" value="MBD7916138.1"/>
    <property type="molecule type" value="Genomic_DNA"/>
</dbReference>
<accession>A0ABR8Q6U2</accession>
<proteinExistence type="predicted"/>
<organism evidence="3 4">
    <name type="scientific">Clostridium gallinarum</name>
    <dbReference type="NCBI Taxonomy" id="2762246"/>
    <lineage>
        <taxon>Bacteria</taxon>
        <taxon>Bacillati</taxon>
        <taxon>Bacillota</taxon>
        <taxon>Clostridia</taxon>
        <taxon>Eubacteriales</taxon>
        <taxon>Clostridiaceae</taxon>
        <taxon>Clostridium</taxon>
    </lineage>
</organism>
<evidence type="ECO:0000259" key="1">
    <source>
        <dbReference type="Pfam" id="PF00534"/>
    </source>
</evidence>
<dbReference type="Pfam" id="PF00534">
    <property type="entry name" value="Glycos_transf_1"/>
    <property type="match status" value="1"/>
</dbReference>
<dbReference type="SUPFAM" id="SSF53756">
    <property type="entry name" value="UDP-Glycosyltransferase/glycogen phosphorylase"/>
    <property type="match status" value="1"/>
</dbReference>
<sequence>MHILVIPSAYPTKEFPLSSIFYKEQSLAVKEAGNKVGVIFSETRRVSGMSYNMLRENHFQISSYDEDGLITYRLHGWNIFTMRGMLGINFWVKQSLSLFKEYIKKEGIPDIIHVHSALYGGLVAKEIKRKYGIPFIITEHSSSVLQGELRTHDIPILKEVYENANKIVSVGGALKNSIKNYTNNEVYVIPNIVDINRFSIVSSNKKRKEFTFISICHLKDNKNVDLTIKAFSEVLKVYKDSKLIVVGDGSEKSNLIEIAKNLNVIDKIEFVGAVSREKLNSYINKANAFVLPSKYETFGIAYIEALACGLPIITTKCGGPEDFFNEEIGYMIPVGDLKELEKAMIDVIKNINKFKGEYLREYVEDRFSKRIVSEKIIDIYNLVLNRDGELNEK</sequence>
<comment type="caution">
    <text evidence="3">The sequence shown here is derived from an EMBL/GenBank/DDBJ whole genome shotgun (WGS) entry which is preliminary data.</text>
</comment>
<dbReference type="InterPro" id="IPR028098">
    <property type="entry name" value="Glyco_trans_4-like_N"/>
</dbReference>
<gene>
    <name evidence="3" type="ORF">H9660_13380</name>
</gene>
<dbReference type="Gene3D" id="3.40.50.2000">
    <property type="entry name" value="Glycogen Phosphorylase B"/>
    <property type="match status" value="2"/>
</dbReference>
<evidence type="ECO:0000259" key="2">
    <source>
        <dbReference type="Pfam" id="PF13439"/>
    </source>
</evidence>
<reference evidence="3 4" key="1">
    <citation type="submission" date="2020-08" db="EMBL/GenBank/DDBJ databases">
        <title>A Genomic Blueprint of the Chicken Gut Microbiome.</title>
        <authorList>
            <person name="Gilroy R."/>
            <person name="Ravi A."/>
            <person name="Getino M."/>
            <person name="Pursley I."/>
            <person name="Horton D.L."/>
            <person name="Alikhan N.-F."/>
            <person name="Baker D."/>
            <person name="Gharbi K."/>
            <person name="Hall N."/>
            <person name="Watson M."/>
            <person name="Adriaenssens E.M."/>
            <person name="Foster-Nyarko E."/>
            <person name="Jarju S."/>
            <person name="Secka A."/>
            <person name="Antonio M."/>
            <person name="Oren A."/>
            <person name="Chaudhuri R."/>
            <person name="La Ragione R.M."/>
            <person name="Hildebrand F."/>
            <person name="Pallen M.J."/>
        </authorList>
    </citation>
    <scope>NUCLEOTIDE SEQUENCE [LARGE SCALE GENOMIC DNA]</scope>
    <source>
        <strain evidence="3 4">Sa3CUN1</strain>
    </source>
</reference>
<dbReference type="PANTHER" id="PTHR45947:SF3">
    <property type="entry name" value="SULFOQUINOVOSYL TRANSFERASE SQD2"/>
    <property type="match status" value="1"/>
</dbReference>
<dbReference type="InterPro" id="IPR050194">
    <property type="entry name" value="Glycosyltransferase_grp1"/>
</dbReference>